<feature type="transmembrane region" description="Helical" evidence="1">
    <location>
        <begin position="187"/>
        <end position="209"/>
    </location>
</feature>
<dbReference type="GO" id="GO:0016747">
    <property type="term" value="F:acyltransferase activity, transferring groups other than amino-acyl groups"/>
    <property type="evidence" value="ECO:0007669"/>
    <property type="project" value="InterPro"/>
</dbReference>
<feature type="transmembrane region" description="Helical" evidence="1">
    <location>
        <begin position="221"/>
        <end position="240"/>
    </location>
</feature>
<evidence type="ECO:0000259" key="3">
    <source>
        <dbReference type="Pfam" id="PF19040"/>
    </source>
</evidence>
<feature type="transmembrane region" description="Helical" evidence="1">
    <location>
        <begin position="309"/>
        <end position="330"/>
    </location>
</feature>
<dbReference type="Pfam" id="PF19040">
    <property type="entry name" value="SGNH"/>
    <property type="match status" value="1"/>
</dbReference>
<name>A0A387FQL9_9HYPH</name>
<dbReference type="InterPro" id="IPR050879">
    <property type="entry name" value="Acyltransferase_3"/>
</dbReference>
<dbReference type="GO" id="GO:0009103">
    <property type="term" value="P:lipopolysaccharide biosynthetic process"/>
    <property type="evidence" value="ECO:0007669"/>
    <property type="project" value="TreeGrafter"/>
</dbReference>
<dbReference type="Proteomes" id="UP000282195">
    <property type="component" value="Chromosome"/>
</dbReference>
<evidence type="ECO:0000313" key="5">
    <source>
        <dbReference type="Proteomes" id="UP000282195"/>
    </source>
</evidence>
<keyword evidence="1" id="KW-0472">Membrane</keyword>
<dbReference type="Pfam" id="PF01757">
    <property type="entry name" value="Acyl_transf_3"/>
    <property type="match status" value="1"/>
</dbReference>
<evidence type="ECO:0000259" key="2">
    <source>
        <dbReference type="Pfam" id="PF01757"/>
    </source>
</evidence>
<protein>
    <submittedName>
        <fullName evidence="4">Acyltransferase</fullName>
    </submittedName>
</protein>
<evidence type="ECO:0000313" key="4">
    <source>
        <dbReference type="EMBL" id="AYG61098.1"/>
    </source>
</evidence>
<accession>A0A387FQL9</accession>
<keyword evidence="1" id="KW-1133">Transmembrane helix</keyword>
<dbReference type="KEGG" id="rjg:CCGE525_21485"/>
<keyword evidence="4" id="KW-0808">Transferase</keyword>
<dbReference type="RefSeq" id="WP_120706059.1">
    <property type="nucleotide sequence ID" value="NZ_CP032694.1"/>
</dbReference>
<dbReference type="InterPro" id="IPR002656">
    <property type="entry name" value="Acyl_transf_3_dom"/>
</dbReference>
<dbReference type="AlphaFoldDB" id="A0A387FQL9"/>
<sequence>MKYRPEIDGLRTMAVLPVVFFHSGLSGFSGGFIGVDIFFVISGFLITTLIEEELKNGRFSIVGFYERRARRILPALFFYLILTTFFAALLFLPSFFIDYSKSMVSVALFISNLYFWKFSGYFEDSALLRPLLHTWSLSVEEQFYIFMPLAMWLLHRWTGSLRLAVFAAVAAGSFALSVYATDVAPTANFFLLPTRCWELLIGALLAIWGRQSALPSPANNLLSIVGLSAILFAVFTYSAATPFPGLSAALPCIGAVILIYAGGAERSIVARLLSTKPFVFTGKISYSLYLAHWPIAVFLRYVTLREPGTFDAMFIIVSSYILASCSWWFVERPFRGKAIISSRGGVFASAAMGLFAAFTVAYGTIAANGFPNRFPAYEAQTEMLHLKKQQTAAAGENQTWRNDKCFFENGDAFKSWKPENCQLTKTSGDVALLWGDSYAAHYVPGIVANADQTSLQIYEYTYAGCPPVLAYYSYARPNCQQFNRNALNLIKTLNVKHVILSGRWVDLRLRGLDLLQDTISTLKGMGVDVTVIGQSPMFVTDVKVIGFEKATLGESSSSWPTIIEANFNEQLKAAAKGAAFIDPIINLCPSGICDYIMDSQFLYFDSGHFSDFGSAFVVKLYFPLSYRGDYAIRNVAN</sequence>
<feature type="domain" description="SGNH" evidence="3">
    <location>
        <begin position="405"/>
        <end position="621"/>
    </location>
</feature>
<keyword evidence="4" id="KW-0012">Acyltransferase</keyword>
<dbReference type="GO" id="GO:0016020">
    <property type="term" value="C:membrane"/>
    <property type="evidence" value="ECO:0007669"/>
    <property type="project" value="TreeGrafter"/>
</dbReference>
<feature type="transmembrane region" description="Helical" evidence="1">
    <location>
        <begin position="161"/>
        <end position="181"/>
    </location>
</feature>
<feature type="transmembrane region" description="Helical" evidence="1">
    <location>
        <begin position="284"/>
        <end position="303"/>
    </location>
</feature>
<dbReference type="PANTHER" id="PTHR23028:SF53">
    <property type="entry name" value="ACYL_TRANSF_3 DOMAIN-CONTAINING PROTEIN"/>
    <property type="match status" value="1"/>
</dbReference>
<organism evidence="4 5">
    <name type="scientific">Rhizobium jaguaris</name>
    <dbReference type="NCBI Taxonomy" id="1312183"/>
    <lineage>
        <taxon>Bacteria</taxon>
        <taxon>Pseudomonadati</taxon>
        <taxon>Pseudomonadota</taxon>
        <taxon>Alphaproteobacteria</taxon>
        <taxon>Hyphomicrobiales</taxon>
        <taxon>Rhizobiaceae</taxon>
        <taxon>Rhizobium/Agrobacterium group</taxon>
        <taxon>Rhizobium</taxon>
    </lineage>
</organism>
<dbReference type="EMBL" id="CP032694">
    <property type="protein sequence ID" value="AYG61098.1"/>
    <property type="molecule type" value="Genomic_DNA"/>
</dbReference>
<keyword evidence="1" id="KW-0812">Transmembrane</keyword>
<feature type="transmembrane region" description="Helical" evidence="1">
    <location>
        <begin position="31"/>
        <end position="51"/>
    </location>
</feature>
<feature type="transmembrane region" description="Helical" evidence="1">
    <location>
        <begin position="246"/>
        <end position="263"/>
    </location>
</feature>
<reference evidence="4 5" key="1">
    <citation type="submission" date="2018-10" db="EMBL/GenBank/DDBJ databases">
        <title>Rhizobium etli, R. leguminosarum and a new Rhizobium genospecies from Phaseolus dumosus.</title>
        <authorList>
            <person name="Ramirez-Puebla S.T."/>
            <person name="Rogel-Hernandez M.A."/>
            <person name="Guerrero G."/>
            <person name="Ormeno-Orrillo E."/>
            <person name="Martinez-Romero J.C."/>
            <person name="Negrete-Yankelevich S."/>
            <person name="Martinez-Romero E."/>
        </authorList>
    </citation>
    <scope>NUCLEOTIDE SEQUENCE [LARGE SCALE GENOMIC DNA]</scope>
    <source>
        <strain evidence="4 5">CCGE525</strain>
    </source>
</reference>
<keyword evidence="5" id="KW-1185">Reference proteome</keyword>
<evidence type="ECO:0000256" key="1">
    <source>
        <dbReference type="SAM" id="Phobius"/>
    </source>
</evidence>
<proteinExistence type="predicted"/>
<dbReference type="InterPro" id="IPR043968">
    <property type="entry name" value="SGNH"/>
</dbReference>
<dbReference type="OrthoDB" id="9796461at2"/>
<gene>
    <name evidence="4" type="ORF">CCGE525_21485</name>
</gene>
<dbReference type="PANTHER" id="PTHR23028">
    <property type="entry name" value="ACETYLTRANSFERASE"/>
    <property type="match status" value="1"/>
</dbReference>
<feature type="transmembrane region" description="Helical" evidence="1">
    <location>
        <begin position="342"/>
        <end position="365"/>
    </location>
</feature>
<feature type="domain" description="Acyltransferase 3" evidence="2">
    <location>
        <begin position="5"/>
        <end position="322"/>
    </location>
</feature>
<feature type="transmembrane region" description="Helical" evidence="1">
    <location>
        <begin position="72"/>
        <end position="97"/>
    </location>
</feature>